<protein>
    <recommendedName>
        <fullName evidence="4">Acyltransferase</fullName>
    </recommendedName>
</protein>
<proteinExistence type="predicted"/>
<evidence type="ECO:0000313" key="2">
    <source>
        <dbReference type="EMBL" id="GHA03839.1"/>
    </source>
</evidence>
<name>A0A918VJF2_9GAMM</name>
<dbReference type="Proteomes" id="UP000614811">
    <property type="component" value="Unassembled WGS sequence"/>
</dbReference>
<keyword evidence="1" id="KW-1133">Transmembrane helix</keyword>
<keyword evidence="3" id="KW-1185">Reference proteome</keyword>
<reference evidence="2" key="1">
    <citation type="journal article" date="2014" name="Int. J. Syst. Evol. Microbiol.">
        <title>Complete genome sequence of Corynebacterium casei LMG S-19264T (=DSM 44701T), isolated from a smear-ripened cheese.</title>
        <authorList>
            <consortium name="US DOE Joint Genome Institute (JGI-PGF)"/>
            <person name="Walter F."/>
            <person name="Albersmeier A."/>
            <person name="Kalinowski J."/>
            <person name="Ruckert C."/>
        </authorList>
    </citation>
    <scope>NUCLEOTIDE SEQUENCE</scope>
    <source>
        <strain evidence="2">KCTC 12711</strain>
    </source>
</reference>
<keyword evidence="1" id="KW-0472">Membrane</keyword>
<reference evidence="2" key="2">
    <citation type="submission" date="2020-09" db="EMBL/GenBank/DDBJ databases">
        <authorList>
            <person name="Sun Q."/>
            <person name="Kim S."/>
        </authorList>
    </citation>
    <scope>NUCLEOTIDE SEQUENCE</scope>
    <source>
        <strain evidence="2">KCTC 12711</strain>
    </source>
</reference>
<feature type="transmembrane region" description="Helical" evidence="1">
    <location>
        <begin position="61"/>
        <end position="81"/>
    </location>
</feature>
<evidence type="ECO:0000256" key="1">
    <source>
        <dbReference type="SAM" id="Phobius"/>
    </source>
</evidence>
<sequence>MRRVTTLSEYVRRRNGLALGAQGSLQAMLYRAFGAGRFSEFWHYWNPIWGYYLARYVMRPLSSYCPSPVAIVMTFVVSGALHDLAIMLLKWRVSVFFSFWFFLMGLLVVITEAVEVRYHTRPWWLRGTINLSFVLLPLALTQWVLG</sequence>
<accession>A0A918VJF2</accession>
<organism evidence="2 3">
    <name type="scientific">Arenicella chitinivorans</name>
    <dbReference type="NCBI Taxonomy" id="1329800"/>
    <lineage>
        <taxon>Bacteria</taxon>
        <taxon>Pseudomonadati</taxon>
        <taxon>Pseudomonadota</taxon>
        <taxon>Gammaproteobacteria</taxon>
        <taxon>Arenicellales</taxon>
        <taxon>Arenicellaceae</taxon>
        <taxon>Arenicella</taxon>
    </lineage>
</organism>
<evidence type="ECO:0000313" key="3">
    <source>
        <dbReference type="Proteomes" id="UP000614811"/>
    </source>
</evidence>
<dbReference type="RefSeq" id="WP_189399077.1">
    <property type="nucleotide sequence ID" value="NZ_BMXA01000002.1"/>
</dbReference>
<comment type="caution">
    <text evidence="2">The sequence shown here is derived from an EMBL/GenBank/DDBJ whole genome shotgun (WGS) entry which is preliminary data.</text>
</comment>
<evidence type="ECO:0008006" key="4">
    <source>
        <dbReference type="Google" id="ProtNLM"/>
    </source>
</evidence>
<feature type="transmembrane region" description="Helical" evidence="1">
    <location>
        <begin position="93"/>
        <end position="111"/>
    </location>
</feature>
<dbReference type="EMBL" id="BMXA01000002">
    <property type="protein sequence ID" value="GHA03839.1"/>
    <property type="molecule type" value="Genomic_DNA"/>
</dbReference>
<keyword evidence="1" id="KW-0812">Transmembrane</keyword>
<dbReference type="AlphaFoldDB" id="A0A918VJF2"/>
<gene>
    <name evidence="2" type="ORF">GCM10008090_11350</name>
</gene>
<feature type="transmembrane region" description="Helical" evidence="1">
    <location>
        <begin position="123"/>
        <end position="145"/>
    </location>
</feature>